<comment type="caution">
    <text evidence="2">The sequence shown here is derived from an EMBL/GenBank/DDBJ whole genome shotgun (WGS) entry which is preliminary data.</text>
</comment>
<evidence type="ECO:0000313" key="3">
    <source>
        <dbReference type="Proteomes" id="UP000548978"/>
    </source>
</evidence>
<feature type="transmembrane region" description="Helical" evidence="1">
    <location>
        <begin position="143"/>
        <end position="162"/>
    </location>
</feature>
<accession>A0A7W9A4K0</accession>
<feature type="transmembrane region" description="Helical" evidence="1">
    <location>
        <begin position="78"/>
        <end position="95"/>
    </location>
</feature>
<evidence type="ECO:0000256" key="1">
    <source>
        <dbReference type="SAM" id="Phobius"/>
    </source>
</evidence>
<dbReference type="Proteomes" id="UP000548978">
    <property type="component" value="Unassembled WGS sequence"/>
</dbReference>
<name>A0A7W9A4K0_9CAUL</name>
<proteinExistence type="predicted"/>
<keyword evidence="1" id="KW-0812">Transmembrane</keyword>
<keyword evidence="1" id="KW-0472">Membrane</keyword>
<dbReference type="AlphaFoldDB" id="A0A7W9A4K0"/>
<reference evidence="2 3" key="1">
    <citation type="submission" date="2020-08" db="EMBL/GenBank/DDBJ databases">
        <title>Genomic Encyclopedia of Type Strains, Phase IV (KMG-IV): sequencing the most valuable type-strain genomes for metagenomic binning, comparative biology and taxonomic classification.</title>
        <authorList>
            <person name="Goeker M."/>
        </authorList>
    </citation>
    <scope>NUCLEOTIDE SEQUENCE [LARGE SCALE GENOMIC DNA]</scope>
    <source>
        <strain evidence="2 3">DSM 24448</strain>
    </source>
</reference>
<evidence type="ECO:0000313" key="2">
    <source>
        <dbReference type="EMBL" id="MBB5661324.1"/>
    </source>
</evidence>
<dbReference type="EMBL" id="JACIJB010000009">
    <property type="protein sequence ID" value="MBB5661324.1"/>
    <property type="molecule type" value="Genomic_DNA"/>
</dbReference>
<feature type="transmembrane region" description="Helical" evidence="1">
    <location>
        <begin position="52"/>
        <end position="71"/>
    </location>
</feature>
<protein>
    <submittedName>
        <fullName evidence="2">Uncharacterized protein</fullName>
    </submittedName>
</protein>
<keyword evidence="1" id="KW-1133">Transmembrane helix</keyword>
<dbReference type="RefSeq" id="WP_123288478.1">
    <property type="nucleotide sequence ID" value="NZ_JACIJB010000009.1"/>
</dbReference>
<keyword evidence="3" id="KW-1185">Reference proteome</keyword>
<gene>
    <name evidence="2" type="ORF">FHS65_002084</name>
</gene>
<organism evidence="2 3">
    <name type="scientific">Brevundimonas halotolerans</name>
    <dbReference type="NCBI Taxonomy" id="69670"/>
    <lineage>
        <taxon>Bacteria</taxon>
        <taxon>Pseudomonadati</taxon>
        <taxon>Pseudomonadota</taxon>
        <taxon>Alphaproteobacteria</taxon>
        <taxon>Caulobacterales</taxon>
        <taxon>Caulobacteraceae</taxon>
        <taxon>Brevundimonas</taxon>
    </lineage>
</organism>
<sequence>MKILRILLVLAVLAYAGWLAWPFLSPFLEGAGMDAAANRAGAEAQVGLDLPVVALWVGAVVLYLAAAALLGSGNPKAAVAYFLGFMADAVLRLAIDRGGFGGGGDAGGKVDPDAPSMQSTITEGGPAAAPGGLGADLGVDPTWLVLGALIVVGILIVVVTRARRRKRTPGQLSI</sequence>